<evidence type="ECO:0000256" key="6">
    <source>
        <dbReference type="PROSITE-ProRule" id="PRU01240"/>
    </source>
</evidence>
<evidence type="ECO:0000259" key="9">
    <source>
        <dbReference type="Pfam" id="PF00395"/>
    </source>
</evidence>
<name>A0A094JEL5_9GAMM</name>
<dbReference type="Gene3D" id="3.40.50.200">
    <property type="entry name" value="Peptidase S8/S53 domain"/>
    <property type="match status" value="1"/>
</dbReference>
<sequence length="826" mass="87738">MKKFTLSTIAALTLAAAPGQAAAEAIIGEQLQAKMPTLAVTDTVMAVITYNQLEPVSEAQIQSLLNLNITDGVQFSSLPIIGVVATPAQIQAIAQQSDVRSIWLNRDLEYFNADARQITGVAQLQSNAFFQRNSTQFTGKGVTIMVNDTGVDASHQDLLFGDTVIENVQGLTHAEAISLVAPTEGFVLEGQINTDLNSGHGTHCAGTIAGSGLMSDGKYMGAAPDADIIGYGSGAGISILDAVGAYDYAINNVYAFNSPLRVMSNSWGSSGKFSPDSPVSIASYKAYKLGILSVFAAGNSGPGEDSHNPYAQIPWGISVGAGDKFGKLAGFSSRGLDGESGTFTMPDNTTWTYHNEVTIVAPGVDIISTRASTNLSANGGDADLDAIETEYVPFYTMISGTSMATPHVAGIVGLMLEANPELSPLDIKRLLQETATNMPGLEKWEVGGGYVNARAAVAAALGNNLDYVSSVNNLSTFNANALLEPGDQVEQFEVLYSPVGEPDTYSFQVGPEVAWVKASANTDANTTKLVLVAPDGTEYFGNLTLPVLETGMRVSAPGQEGTWQVYVYGLTSLSGVDPDPIDATNGPGVPEIISGTVSFLNSGGYEGVDDIEGHPQQNAIEFAVSERLMDGFNTVKFRPDHDLKRQDLAQYLVMGAAVRQYRDLLNEPAPSTGQVKPGYEAVAEAVSSPASALKDNLHQQDPLFINENGQFDGQGSVSKLDLAYMMVTALGLQDQAKAFGADQDIIVDYRGEQVVLQDQDSIPAHLRGYVQLAINYSLLNVRFAIEQDPFGLEPSLTAAFLPTEIISRARYAVIAGRFYSNYLESL</sequence>
<evidence type="ECO:0000256" key="4">
    <source>
        <dbReference type="ARBA" id="ARBA00022825"/>
    </source>
</evidence>
<dbReference type="InterPro" id="IPR023828">
    <property type="entry name" value="Peptidase_S8_Ser-AS"/>
</dbReference>
<dbReference type="GO" id="GO:0006508">
    <property type="term" value="P:proteolysis"/>
    <property type="evidence" value="ECO:0007669"/>
    <property type="project" value="UniProtKB-KW"/>
</dbReference>
<keyword evidence="11" id="KW-1185">Reference proteome</keyword>
<evidence type="ECO:0000313" key="10">
    <source>
        <dbReference type="EMBL" id="KFZ31016.1"/>
    </source>
</evidence>
<feature type="chain" id="PRO_5001900579" evidence="7">
    <location>
        <begin position="22"/>
        <end position="826"/>
    </location>
</feature>
<dbReference type="PROSITE" id="PS51892">
    <property type="entry name" value="SUBTILASE"/>
    <property type="match status" value="1"/>
</dbReference>
<dbReference type="SUPFAM" id="SSF52743">
    <property type="entry name" value="Subtilisin-like"/>
    <property type="match status" value="1"/>
</dbReference>
<protein>
    <submittedName>
        <fullName evidence="10">Peptidase S8</fullName>
    </submittedName>
</protein>
<dbReference type="OrthoDB" id="9790784at2"/>
<keyword evidence="2 6" id="KW-0645">Protease</keyword>
<dbReference type="PANTHER" id="PTHR43806:SF65">
    <property type="entry name" value="SERINE PROTEASE APRX"/>
    <property type="match status" value="1"/>
</dbReference>
<dbReference type="InterPro" id="IPR050131">
    <property type="entry name" value="Peptidase_S8_subtilisin-like"/>
</dbReference>
<evidence type="ECO:0000256" key="5">
    <source>
        <dbReference type="PIRSR" id="PIRSR615500-1"/>
    </source>
</evidence>
<dbReference type="InterPro" id="IPR022398">
    <property type="entry name" value="Peptidase_S8_His-AS"/>
</dbReference>
<feature type="active site" description="Charge relay system" evidence="5 6">
    <location>
        <position position="148"/>
    </location>
</feature>
<dbReference type="InterPro" id="IPR015500">
    <property type="entry name" value="Peptidase_S8_subtilisin-rel"/>
</dbReference>
<dbReference type="STRING" id="435908.IDSA_08075"/>
<dbReference type="PRINTS" id="PR00723">
    <property type="entry name" value="SUBTILISIN"/>
</dbReference>
<comment type="similarity">
    <text evidence="1 6">Belongs to the peptidase S8 family.</text>
</comment>
<evidence type="ECO:0000256" key="7">
    <source>
        <dbReference type="SAM" id="SignalP"/>
    </source>
</evidence>
<feature type="domain" description="SLH" evidence="9">
    <location>
        <begin position="609"/>
        <end position="649"/>
    </location>
</feature>
<dbReference type="PANTHER" id="PTHR43806">
    <property type="entry name" value="PEPTIDASE S8"/>
    <property type="match status" value="1"/>
</dbReference>
<accession>A0A094JEL5</accession>
<reference evidence="10 11" key="1">
    <citation type="submission" date="2014-06" db="EMBL/GenBank/DDBJ databases">
        <title>The draft genome sequence of Idiomarina salinarum ISL-52.</title>
        <authorList>
            <person name="Du J."/>
            <person name="Shao Z."/>
        </authorList>
    </citation>
    <scope>NUCLEOTIDE SEQUENCE [LARGE SCALE GENOMIC DNA]</scope>
    <source>
        <strain evidence="10 11">ISL-52</strain>
    </source>
</reference>
<feature type="signal peptide" evidence="7">
    <location>
        <begin position="1"/>
        <end position="21"/>
    </location>
</feature>
<evidence type="ECO:0000256" key="3">
    <source>
        <dbReference type="ARBA" id="ARBA00022801"/>
    </source>
</evidence>
<keyword evidence="3 6" id="KW-0378">Hydrolase</keyword>
<dbReference type="PROSITE" id="PS00137">
    <property type="entry name" value="SUBTILASE_HIS"/>
    <property type="match status" value="1"/>
</dbReference>
<dbReference type="AlphaFoldDB" id="A0A094JEL5"/>
<gene>
    <name evidence="10" type="ORF">IDSA_08075</name>
</gene>
<evidence type="ECO:0000256" key="1">
    <source>
        <dbReference type="ARBA" id="ARBA00011073"/>
    </source>
</evidence>
<dbReference type="Pfam" id="PF00395">
    <property type="entry name" value="SLH"/>
    <property type="match status" value="1"/>
</dbReference>
<keyword evidence="7" id="KW-0732">Signal</keyword>
<dbReference type="PROSITE" id="PS00138">
    <property type="entry name" value="SUBTILASE_SER"/>
    <property type="match status" value="1"/>
</dbReference>
<dbReference type="Proteomes" id="UP000054363">
    <property type="component" value="Unassembled WGS sequence"/>
</dbReference>
<evidence type="ECO:0000256" key="2">
    <source>
        <dbReference type="ARBA" id="ARBA00022670"/>
    </source>
</evidence>
<feature type="active site" description="Charge relay system" evidence="5 6">
    <location>
        <position position="402"/>
    </location>
</feature>
<comment type="caution">
    <text evidence="10">The sequence shown here is derived from an EMBL/GenBank/DDBJ whole genome shotgun (WGS) entry which is preliminary data.</text>
</comment>
<evidence type="ECO:0000313" key="11">
    <source>
        <dbReference type="Proteomes" id="UP000054363"/>
    </source>
</evidence>
<proteinExistence type="inferred from homology"/>
<evidence type="ECO:0000259" key="8">
    <source>
        <dbReference type="Pfam" id="PF00082"/>
    </source>
</evidence>
<dbReference type="GO" id="GO:0004252">
    <property type="term" value="F:serine-type endopeptidase activity"/>
    <property type="evidence" value="ECO:0007669"/>
    <property type="project" value="UniProtKB-UniRule"/>
</dbReference>
<feature type="active site" description="Charge relay system" evidence="5 6">
    <location>
        <position position="200"/>
    </location>
</feature>
<feature type="domain" description="Peptidase S8/S53" evidence="8">
    <location>
        <begin position="139"/>
        <end position="438"/>
    </location>
</feature>
<dbReference type="InterPro" id="IPR000209">
    <property type="entry name" value="Peptidase_S8/S53_dom"/>
</dbReference>
<dbReference type="Pfam" id="PF00082">
    <property type="entry name" value="Peptidase_S8"/>
    <property type="match status" value="1"/>
</dbReference>
<dbReference type="eggNOG" id="COG1404">
    <property type="taxonomic scope" value="Bacteria"/>
</dbReference>
<dbReference type="InterPro" id="IPR001119">
    <property type="entry name" value="SLH_dom"/>
</dbReference>
<organism evidence="10 11">
    <name type="scientific">Pseudidiomarina salinarum</name>
    <dbReference type="NCBI Taxonomy" id="435908"/>
    <lineage>
        <taxon>Bacteria</taxon>
        <taxon>Pseudomonadati</taxon>
        <taxon>Pseudomonadota</taxon>
        <taxon>Gammaproteobacteria</taxon>
        <taxon>Alteromonadales</taxon>
        <taxon>Idiomarinaceae</taxon>
        <taxon>Pseudidiomarina</taxon>
    </lineage>
</organism>
<dbReference type="EMBL" id="JPER01000003">
    <property type="protein sequence ID" value="KFZ31016.1"/>
    <property type="molecule type" value="Genomic_DNA"/>
</dbReference>
<keyword evidence="4 6" id="KW-0720">Serine protease</keyword>
<dbReference type="InterPro" id="IPR036852">
    <property type="entry name" value="Peptidase_S8/S53_dom_sf"/>
</dbReference>
<dbReference type="RefSeq" id="WP_034775651.1">
    <property type="nucleotide sequence ID" value="NZ_JPER01000003.1"/>
</dbReference>